<protein>
    <submittedName>
        <fullName evidence="5">2-polyprenyl-6-methoxyphenol hydroxylase</fullName>
    </submittedName>
</protein>
<proteinExistence type="predicted"/>
<organism evidence="5 6">
    <name type="scientific">Actinacidiphila bryophytorum</name>
    <dbReference type="NCBI Taxonomy" id="1436133"/>
    <lineage>
        <taxon>Bacteria</taxon>
        <taxon>Bacillati</taxon>
        <taxon>Actinomycetota</taxon>
        <taxon>Actinomycetes</taxon>
        <taxon>Kitasatosporales</taxon>
        <taxon>Streptomycetaceae</taxon>
        <taxon>Actinacidiphila</taxon>
    </lineage>
</organism>
<evidence type="ECO:0000256" key="3">
    <source>
        <dbReference type="ARBA" id="ARBA00022827"/>
    </source>
</evidence>
<dbReference type="EMBL" id="CAJVAX010000001">
    <property type="protein sequence ID" value="CAG7601076.1"/>
    <property type="molecule type" value="Genomic_DNA"/>
</dbReference>
<dbReference type="Gene3D" id="3.40.30.120">
    <property type="match status" value="1"/>
</dbReference>
<dbReference type="Pfam" id="PF01494">
    <property type="entry name" value="FAD_binding_3"/>
    <property type="match status" value="1"/>
</dbReference>
<evidence type="ECO:0000256" key="1">
    <source>
        <dbReference type="ARBA" id="ARBA00001974"/>
    </source>
</evidence>
<keyword evidence="6" id="KW-1185">Reference proteome</keyword>
<accession>A0A9W4DYP8</accession>
<name>A0A9W4DYP8_9ACTN</name>
<dbReference type="Gene3D" id="3.30.70.2450">
    <property type="match status" value="1"/>
</dbReference>
<evidence type="ECO:0000259" key="4">
    <source>
        <dbReference type="Pfam" id="PF01494"/>
    </source>
</evidence>
<keyword evidence="3" id="KW-0274">FAD</keyword>
<evidence type="ECO:0000313" key="5">
    <source>
        <dbReference type="EMBL" id="CAG7601076.1"/>
    </source>
</evidence>
<dbReference type="InterPro" id="IPR050641">
    <property type="entry name" value="RIFMO-like"/>
</dbReference>
<comment type="cofactor">
    <cofactor evidence="1">
        <name>FAD</name>
        <dbReference type="ChEBI" id="CHEBI:57692"/>
    </cofactor>
</comment>
<comment type="caution">
    <text evidence="5">The sequence shown here is derived from an EMBL/GenBank/DDBJ whole genome shotgun (WGS) entry which is preliminary data.</text>
</comment>
<dbReference type="GO" id="GO:0016709">
    <property type="term" value="F:oxidoreductase activity, acting on paired donors, with incorporation or reduction of molecular oxygen, NAD(P)H as one donor, and incorporation of one atom of oxygen"/>
    <property type="evidence" value="ECO:0007669"/>
    <property type="project" value="UniProtKB-ARBA"/>
</dbReference>
<feature type="domain" description="FAD-binding" evidence="4">
    <location>
        <begin position="18"/>
        <end position="369"/>
    </location>
</feature>
<dbReference type="AlphaFoldDB" id="A0A9W4DYP8"/>
<dbReference type="GO" id="GO:0071949">
    <property type="term" value="F:FAD binding"/>
    <property type="evidence" value="ECO:0007669"/>
    <property type="project" value="InterPro"/>
</dbReference>
<dbReference type="PRINTS" id="PR00420">
    <property type="entry name" value="RNGMNOXGNASE"/>
</dbReference>
<evidence type="ECO:0000256" key="2">
    <source>
        <dbReference type="ARBA" id="ARBA00022630"/>
    </source>
</evidence>
<dbReference type="InterPro" id="IPR036188">
    <property type="entry name" value="FAD/NAD-bd_sf"/>
</dbReference>
<dbReference type="PANTHER" id="PTHR43004">
    <property type="entry name" value="TRK SYSTEM POTASSIUM UPTAKE PROTEIN"/>
    <property type="match status" value="1"/>
</dbReference>
<keyword evidence="2" id="KW-0285">Flavoprotein</keyword>
<sequence>MAVNVEGGTGVGGNADNRVDVVIIGGGPTGLMLAAEVALLGVRPVVLERLPEPGGEPRANGLVGQVVPALDRRGLFEALTGSAGPPQPNSAYFTFAGLPLDLSGLPESPVYTVAVPQARIVQVLAARALELGAEIRTGHEVTGLTQREDRVELEVSGPAGPYRLAARYAVGADGAHSATRKLSGIGFTGITYDRSVSRHAHVSVPAQWVGPEGLRVPGAGTIAPFLPRRTERGSFNWAPLPGRPPLVATVEWEPVEGDEPMSLSEMAASIGRVLGAEVPVAAPEGPGPFVLRRLTGGNTRVADRFRDRRVFLIGDAAHVYASGGGPGLNSGLQDAINLGWKLAAQLAGTAPEGLLDSYAAERTAAARRTLVYAQAQAAVQAPGSDVDALRTLFGELLQDQGAIQRVADLIAGSDLRYDLGGSHPLVGTHARDLALSAQGGPVRLAELTRAARPVLLDLTATAEVAKAGAGWSERMDVVAARTEPSARPGYTAALIRPDSFVAWATSAPVPDAAEIEELRAAAGRWFGVG</sequence>
<dbReference type="Gene3D" id="3.50.50.60">
    <property type="entry name" value="FAD/NAD(P)-binding domain"/>
    <property type="match status" value="2"/>
</dbReference>
<dbReference type="SUPFAM" id="SSF51905">
    <property type="entry name" value="FAD/NAD(P)-binding domain"/>
    <property type="match status" value="1"/>
</dbReference>
<dbReference type="RefSeq" id="WP_205044468.1">
    <property type="nucleotide sequence ID" value="NZ_CAJVAX010000001.1"/>
</dbReference>
<evidence type="ECO:0000313" key="6">
    <source>
        <dbReference type="Proteomes" id="UP001153328"/>
    </source>
</evidence>
<gene>
    <name evidence="5" type="ORF">SBRY_10384</name>
</gene>
<dbReference type="PANTHER" id="PTHR43004:SF19">
    <property type="entry name" value="BINDING MONOOXYGENASE, PUTATIVE (JCVI)-RELATED"/>
    <property type="match status" value="1"/>
</dbReference>
<dbReference type="Pfam" id="PF21274">
    <property type="entry name" value="Rng_hyd_C"/>
    <property type="match status" value="1"/>
</dbReference>
<reference evidence="5" key="1">
    <citation type="submission" date="2021-06" db="EMBL/GenBank/DDBJ databases">
        <authorList>
            <person name="Arsene-Ploetze F."/>
        </authorList>
    </citation>
    <scope>NUCLEOTIDE SEQUENCE</scope>
    <source>
        <strain evidence="5">SBRY1</strain>
    </source>
</reference>
<dbReference type="Proteomes" id="UP001153328">
    <property type="component" value="Unassembled WGS sequence"/>
</dbReference>
<dbReference type="InterPro" id="IPR002938">
    <property type="entry name" value="FAD-bd"/>
</dbReference>